<proteinExistence type="predicted"/>
<dbReference type="AlphaFoldDB" id="A0A1C4XF09"/>
<dbReference type="InterPro" id="IPR012924">
    <property type="entry name" value="TfuA_core"/>
</dbReference>
<feature type="domain" description="TfuA-like core" evidence="1">
    <location>
        <begin position="49"/>
        <end position="168"/>
    </location>
</feature>
<keyword evidence="3" id="KW-1185">Reference proteome</keyword>
<dbReference type="EMBL" id="LT607409">
    <property type="protein sequence ID" value="SCF07158.1"/>
    <property type="molecule type" value="Genomic_DNA"/>
</dbReference>
<protein>
    <recommendedName>
        <fullName evidence="1">TfuA-like core domain-containing protein</fullName>
    </recommendedName>
</protein>
<evidence type="ECO:0000313" key="3">
    <source>
        <dbReference type="Proteomes" id="UP000198224"/>
    </source>
</evidence>
<dbReference type="Proteomes" id="UP000198224">
    <property type="component" value="Chromosome I"/>
</dbReference>
<evidence type="ECO:0000259" key="1">
    <source>
        <dbReference type="Pfam" id="PF07812"/>
    </source>
</evidence>
<gene>
    <name evidence="2" type="ORF">GA0070612_3541</name>
</gene>
<name>A0A1C4XF09_9ACTN</name>
<sequence>MTDVVFIGPSLPIDEVGRLLPDAVVLPPVAHGDLLRLDVVAGDRVLVIDGFFLQHPPVRHREILDLLDSGVTVAGAASMGALRAAELWPFGMRGVGQVFQLYRDGVVTGDDEVAVVHGPAEEGHHTLSEPLVNIRVQLRRAVAARVLDDAEAALLLDAARELPFRRRSYRAMERSAPPELAALVDRFVTWHRQDPWDAKGADARLLLSMAADDAPELCPAHAGDQPIDNLHTRFLDSWRARFAGQSTGGHWVSDREAAAVLMLLHPEEPAWHRREVLAGLAGVDITDPTAEERAYEVARERGLATVLPSGHDWLTDSERDLDDREAVLRVLVRAFGTTPHRSLALWMVAAPLRTPALLAAARQVAATAASLNETVVPRTTGNRRPGDRLHFRTEVVDACFAALWGCDTDGLEAAAWDRGFVDLMAFRFAAEPLVAYVKAFGAPRLPEVAQPAPEDTLAASAARVG</sequence>
<evidence type="ECO:0000313" key="2">
    <source>
        <dbReference type="EMBL" id="SCF07158.1"/>
    </source>
</evidence>
<reference evidence="3" key="1">
    <citation type="submission" date="2016-06" db="EMBL/GenBank/DDBJ databases">
        <authorList>
            <person name="Varghese N."/>
            <person name="Submissions Spin"/>
        </authorList>
    </citation>
    <scope>NUCLEOTIDE SEQUENCE [LARGE SCALE GENOMIC DNA]</scope>
    <source>
        <strain evidence="3">DSM 45160</strain>
    </source>
</reference>
<dbReference type="Pfam" id="PF07812">
    <property type="entry name" value="TfuA"/>
    <property type="match status" value="1"/>
</dbReference>
<accession>A0A1C4XF09</accession>
<dbReference type="RefSeq" id="WP_088988892.1">
    <property type="nucleotide sequence ID" value="NZ_LT607409.1"/>
</dbReference>
<organism evidence="2 3">
    <name type="scientific">Micromonospora chokoriensis</name>
    <dbReference type="NCBI Taxonomy" id="356851"/>
    <lineage>
        <taxon>Bacteria</taxon>
        <taxon>Bacillati</taxon>
        <taxon>Actinomycetota</taxon>
        <taxon>Actinomycetes</taxon>
        <taxon>Micromonosporales</taxon>
        <taxon>Micromonosporaceae</taxon>
        <taxon>Micromonospora</taxon>
    </lineage>
</organism>